<evidence type="ECO:0000256" key="7">
    <source>
        <dbReference type="SAM" id="Coils"/>
    </source>
</evidence>
<dbReference type="SMART" id="SM00320">
    <property type="entry name" value="WD40"/>
    <property type="match status" value="7"/>
</dbReference>
<evidence type="ECO:0000256" key="5">
    <source>
        <dbReference type="ARBA" id="ARBA00023242"/>
    </source>
</evidence>
<dbReference type="GO" id="GO:0005667">
    <property type="term" value="C:transcription regulator complex"/>
    <property type="evidence" value="ECO:0007669"/>
    <property type="project" value="TreeGrafter"/>
</dbReference>
<name>A0A8I6SHG7_CIMLE</name>
<evidence type="ECO:0000259" key="9">
    <source>
        <dbReference type="Pfam" id="PF03920"/>
    </source>
</evidence>
<dbReference type="InterPro" id="IPR019775">
    <property type="entry name" value="WD40_repeat_CS"/>
</dbReference>
<keyword evidence="7" id="KW-0175">Coiled coil</keyword>
<feature type="coiled-coil region" evidence="7">
    <location>
        <begin position="65"/>
        <end position="92"/>
    </location>
</feature>
<feature type="region of interest" description="Disordered" evidence="8">
    <location>
        <begin position="190"/>
        <end position="375"/>
    </location>
</feature>
<evidence type="ECO:0000256" key="2">
    <source>
        <dbReference type="ARBA" id="ARBA00005969"/>
    </source>
</evidence>
<dbReference type="RefSeq" id="XP_024082801.1">
    <property type="nucleotide sequence ID" value="XM_024227033.1"/>
</dbReference>
<dbReference type="InterPro" id="IPR009146">
    <property type="entry name" value="Groucho_enhance"/>
</dbReference>
<feature type="repeat" description="WD" evidence="6">
    <location>
        <begin position="550"/>
        <end position="591"/>
    </location>
</feature>
<feature type="compositionally biased region" description="Low complexity" evidence="8">
    <location>
        <begin position="337"/>
        <end position="350"/>
    </location>
</feature>
<dbReference type="PROSITE" id="PS00678">
    <property type="entry name" value="WD_REPEATS_1"/>
    <property type="match status" value="2"/>
</dbReference>
<proteinExistence type="inferred from homology"/>
<keyword evidence="5" id="KW-0539">Nucleus</keyword>
<feature type="compositionally biased region" description="Basic and acidic residues" evidence="8">
    <location>
        <begin position="255"/>
        <end position="268"/>
    </location>
</feature>
<dbReference type="GO" id="GO:0090090">
    <property type="term" value="P:negative regulation of canonical Wnt signaling pathway"/>
    <property type="evidence" value="ECO:0007669"/>
    <property type="project" value="TreeGrafter"/>
</dbReference>
<feature type="repeat" description="WD" evidence="6">
    <location>
        <begin position="592"/>
        <end position="633"/>
    </location>
</feature>
<dbReference type="CTD" id="43162"/>
<dbReference type="CDD" id="cd00200">
    <property type="entry name" value="WD40"/>
    <property type="match status" value="1"/>
</dbReference>
<feature type="repeat" description="WD" evidence="6">
    <location>
        <begin position="674"/>
        <end position="705"/>
    </location>
</feature>
<dbReference type="GO" id="GO:0003714">
    <property type="term" value="F:transcription corepressor activity"/>
    <property type="evidence" value="ECO:0007669"/>
    <property type="project" value="TreeGrafter"/>
</dbReference>
<dbReference type="Pfam" id="PF03920">
    <property type="entry name" value="TLE_N"/>
    <property type="match status" value="1"/>
</dbReference>
<feature type="compositionally biased region" description="Gly residues" evidence="8">
    <location>
        <begin position="351"/>
        <end position="362"/>
    </location>
</feature>
<dbReference type="SUPFAM" id="SSF50978">
    <property type="entry name" value="WD40 repeat-like"/>
    <property type="match status" value="1"/>
</dbReference>
<dbReference type="AlphaFoldDB" id="A0A8I6SHG7"/>
<dbReference type="Proteomes" id="UP000494040">
    <property type="component" value="Unassembled WGS sequence"/>
</dbReference>
<dbReference type="PROSITE" id="PS50294">
    <property type="entry name" value="WD_REPEATS_REGION"/>
    <property type="match status" value="1"/>
</dbReference>
<dbReference type="InterPro" id="IPR036322">
    <property type="entry name" value="WD40_repeat_dom_sf"/>
</dbReference>
<evidence type="ECO:0000256" key="8">
    <source>
        <dbReference type="SAM" id="MobiDB-lite"/>
    </source>
</evidence>
<dbReference type="PANTHER" id="PTHR10814:SF21">
    <property type="entry name" value="PROTEIN GROUCHO"/>
    <property type="match status" value="1"/>
</dbReference>
<keyword evidence="4" id="KW-0677">Repeat</keyword>
<feature type="compositionally biased region" description="Basic and acidic residues" evidence="8">
    <location>
        <begin position="215"/>
        <end position="233"/>
    </location>
</feature>
<accession>A0A8I6SHG7</accession>
<sequence>MNLSLSSLRLVKFLRHLRGEGPRPDFSCLFLLASPFTSVEVAGLSLPEGGAGQGGQLKFTIAESCERIKEEFNFLQAQYHTLKLECEKLASEKTEMQRHYVMYYEMSYGLNVEMHKQTEIAKRLNTIIGQLLPYLAQEHQQQVASAVERAKQVTVNELNVIIGQQQQQGLQQLLQQIHASQVPGGLPVGPHPGAGGGLLFGAGAAPPPHPLIKPQEIHPPDGHKNPQGDDRIVNRSPFSIGIPEQEPKRRKHEKLHSAHDSDGEKSDQELVVDVANEEGNSPQQNGEHISSGDIRENGSEKSGVVTNIKVERPRSRSDSLSSNRSTPSIKSKDLDKPGTPVSKSSTPTGSSSGGGCGGGSNGSGKAPLIPAAPPSHYPVPRADPFSPYARAAMCDYFQMGYDSHPHPRVPAVASNGLGIPGGKPAYSFHMNGGGQLEPVPFPTDALVGPGIPRHARQINSLVHGEVVCAVTISNPTKYVYTGGKGCVKVWDISQPGAKAPVSQLDCLQRDNYIRSVKLLPDARTLIVGGEASNLSIWDLASPTPRIKAELTSSAPACYALAISPDSKVCFSCCSDGNIAVWDLQNQTLVRQFQGHTDGASCIDISADGTKLWTGGLDNTVRSWDLREGRQLHQHDFTSQIFSLGYCPTGDWLAVGMENSNVEVLHAVKSDKYQLHLHESCVLSLRFAACGKWFVSTGKDNLLNAWRTPYGASIFQSKESSSVLSCDISADDKYIVTGSGDKKATVYEVIY</sequence>
<reference evidence="10" key="1">
    <citation type="submission" date="2022-01" db="UniProtKB">
        <authorList>
            <consortium name="EnsemblMetazoa"/>
        </authorList>
    </citation>
    <scope>IDENTIFICATION</scope>
</reference>
<dbReference type="PANTHER" id="PTHR10814">
    <property type="entry name" value="TRANSDUCIN-LIKE ENHANCER PROTEIN"/>
    <property type="match status" value="1"/>
</dbReference>
<comment type="similarity">
    <text evidence="2">Belongs to the WD repeat Groucho/TLE family.</text>
</comment>
<evidence type="ECO:0000256" key="4">
    <source>
        <dbReference type="ARBA" id="ARBA00022737"/>
    </source>
</evidence>
<dbReference type="FunFam" id="2.130.10.10:FF:000001">
    <property type="entry name" value="transducin-like enhancer protein 3 isoform X1"/>
    <property type="match status" value="1"/>
</dbReference>
<comment type="subcellular location">
    <subcellularLocation>
        <location evidence="1">Nucleus</location>
    </subcellularLocation>
</comment>
<dbReference type="GeneID" id="106668411"/>
<organism evidence="10 11">
    <name type="scientific">Cimex lectularius</name>
    <name type="common">Bed bug</name>
    <name type="synonym">Acanthia lectularia</name>
    <dbReference type="NCBI Taxonomy" id="79782"/>
    <lineage>
        <taxon>Eukaryota</taxon>
        <taxon>Metazoa</taxon>
        <taxon>Ecdysozoa</taxon>
        <taxon>Arthropoda</taxon>
        <taxon>Hexapoda</taxon>
        <taxon>Insecta</taxon>
        <taxon>Pterygota</taxon>
        <taxon>Neoptera</taxon>
        <taxon>Paraneoptera</taxon>
        <taxon>Hemiptera</taxon>
        <taxon>Heteroptera</taxon>
        <taxon>Panheteroptera</taxon>
        <taxon>Cimicomorpha</taxon>
        <taxon>Cimicidae</taxon>
        <taxon>Cimex</taxon>
    </lineage>
</organism>
<dbReference type="Pfam" id="PF00400">
    <property type="entry name" value="WD40"/>
    <property type="match status" value="5"/>
</dbReference>
<dbReference type="OMA" id="AENGPVD"/>
<evidence type="ECO:0000256" key="1">
    <source>
        <dbReference type="ARBA" id="ARBA00004123"/>
    </source>
</evidence>
<evidence type="ECO:0000313" key="11">
    <source>
        <dbReference type="Proteomes" id="UP000494040"/>
    </source>
</evidence>
<dbReference type="InterPro" id="IPR001680">
    <property type="entry name" value="WD40_rpt"/>
</dbReference>
<dbReference type="PRINTS" id="PR01850">
    <property type="entry name" value="GROUCHOFAMLY"/>
</dbReference>
<protein>
    <recommendedName>
        <fullName evidence="9">Groucho/TLE N-terminal Q-rich domain-containing protein</fullName>
    </recommendedName>
</protein>
<dbReference type="OrthoDB" id="2624652at2759"/>
<dbReference type="InterPro" id="IPR015943">
    <property type="entry name" value="WD40/YVTN_repeat-like_dom_sf"/>
</dbReference>
<dbReference type="InterPro" id="IPR005617">
    <property type="entry name" value="Groucho/TLE_N"/>
</dbReference>
<feature type="domain" description="Groucho/TLE N-terminal Q-rich" evidence="9">
    <location>
        <begin position="57"/>
        <end position="169"/>
    </location>
</feature>
<dbReference type="EnsemblMetazoa" id="XM_024227033.1">
    <property type="protein sequence ID" value="XP_024082801.1"/>
    <property type="gene ID" value="LOC106668411"/>
</dbReference>
<evidence type="ECO:0000313" key="10">
    <source>
        <dbReference type="EnsemblMetazoa" id="XP_024082801.1"/>
    </source>
</evidence>
<dbReference type="Gene3D" id="2.130.10.10">
    <property type="entry name" value="YVTN repeat-like/Quinoprotein amine dehydrogenase"/>
    <property type="match status" value="1"/>
</dbReference>
<evidence type="ECO:0000256" key="6">
    <source>
        <dbReference type="PROSITE-ProRule" id="PRU00221"/>
    </source>
</evidence>
<evidence type="ECO:0000256" key="3">
    <source>
        <dbReference type="ARBA" id="ARBA00022574"/>
    </source>
</evidence>
<dbReference type="GO" id="GO:0005634">
    <property type="term" value="C:nucleus"/>
    <property type="evidence" value="ECO:0007669"/>
    <property type="project" value="UniProtKB-SubCell"/>
</dbReference>
<keyword evidence="3 6" id="KW-0853">WD repeat</keyword>
<feature type="compositionally biased region" description="Polar residues" evidence="8">
    <location>
        <begin position="278"/>
        <end position="288"/>
    </location>
</feature>
<dbReference type="PROSITE" id="PS50082">
    <property type="entry name" value="WD_REPEATS_2"/>
    <property type="match status" value="3"/>
</dbReference>
<feature type="compositionally biased region" description="Low complexity" evidence="8">
    <location>
        <begin position="318"/>
        <end position="328"/>
    </location>
</feature>
<keyword evidence="11" id="KW-1185">Reference proteome</keyword>